<evidence type="ECO:0000313" key="7">
    <source>
        <dbReference type="Proteomes" id="UP001595699"/>
    </source>
</evidence>
<dbReference type="RefSeq" id="WP_205117903.1">
    <property type="nucleotide sequence ID" value="NZ_JAFBCM010000001.1"/>
</dbReference>
<dbReference type="Gene3D" id="3.20.20.30">
    <property type="entry name" value="Luciferase-like domain"/>
    <property type="match status" value="1"/>
</dbReference>
<dbReference type="InterPro" id="IPR011251">
    <property type="entry name" value="Luciferase-like_dom"/>
</dbReference>
<dbReference type="Proteomes" id="UP001595699">
    <property type="component" value="Unassembled WGS sequence"/>
</dbReference>
<dbReference type="InterPro" id="IPR050172">
    <property type="entry name" value="SsuD_RutA_monooxygenase"/>
</dbReference>
<accession>A0ABV7YNJ0</accession>
<evidence type="ECO:0000313" key="6">
    <source>
        <dbReference type="EMBL" id="MFC3766281.1"/>
    </source>
</evidence>
<dbReference type="SUPFAM" id="SSF51679">
    <property type="entry name" value="Bacterial luciferase-like"/>
    <property type="match status" value="1"/>
</dbReference>
<name>A0ABV7YNJ0_9ACTN</name>
<evidence type="ECO:0000256" key="1">
    <source>
        <dbReference type="ARBA" id="ARBA00022630"/>
    </source>
</evidence>
<sequence length="265" mass="28353">MKFGLNVPAVGDPSFLLDLAVTAQETGWDGFFVWDHLQGAAYRPELHDPWSLLGAIAARTTTIQVGTLVTPVARRRPWQLAKQVVTVDHLSGGRATLGVGLGVPAALEYEAFGESGDPRTHAAMLDEALPLIDAILRGDAVEHSGEYYQVSAHLAPAAVRKPRPPIWVAGGVGRRKPMERALRWDGFYPLDPSASEGGLSADVLARTVEALDPPDGFEIITALNSTSSVAALEQAGATWIIDEPKGFDEPLTVIQQRIEAGPPRA</sequence>
<comment type="caution">
    <text evidence="6">The sequence shown here is derived from an EMBL/GenBank/DDBJ whole genome shotgun (WGS) entry which is preliminary data.</text>
</comment>
<evidence type="ECO:0000256" key="3">
    <source>
        <dbReference type="ARBA" id="ARBA00023002"/>
    </source>
</evidence>
<proteinExistence type="predicted"/>
<keyword evidence="4" id="KW-0503">Monooxygenase</keyword>
<dbReference type="PANTHER" id="PTHR42847">
    <property type="entry name" value="ALKANESULFONATE MONOOXYGENASE"/>
    <property type="match status" value="1"/>
</dbReference>
<evidence type="ECO:0000259" key="5">
    <source>
        <dbReference type="Pfam" id="PF00296"/>
    </source>
</evidence>
<keyword evidence="3" id="KW-0560">Oxidoreductase</keyword>
<protein>
    <submittedName>
        <fullName evidence="6">LLM class flavin-dependent oxidoreductase</fullName>
    </submittedName>
</protein>
<evidence type="ECO:0000256" key="2">
    <source>
        <dbReference type="ARBA" id="ARBA00022643"/>
    </source>
</evidence>
<dbReference type="EMBL" id="JBHRZH010000051">
    <property type="protein sequence ID" value="MFC3766281.1"/>
    <property type="molecule type" value="Genomic_DNA"/>
</dbReference>
<keyword evidence="1" id="KW-0285">Flavoprotein</keyword>
<dbReference type="Pfam" id="PF00296">
    <property type="entry name" value="Bac_luciferase"/>
    <property type="match status" value="1"/>
</dbReference>
<organism evidence="6 7">
    <name type="scientific">Tenggerimyces flavus</name>
    <dbReference type="NCBI Taxonomy" id="1708749"/>
    <lineage>
        <taxon>Bacteria</taxon>
        <taxon>Bacillati</taxon>
        <taxon>Actinomycetota</taxon>
        <taxon>Actinomycetes</taxon>
        <taxon>Propionibacteriales</taxon>
        <taxon>Nocardioidaceae</taxon>
        <taxon>Tenggerimyces</taxon>
    </lineage>
</organism>
<keyword evidence="7" id="KW-1185">Reference proteome</keyword>
<evidence type="ECO:0000256" key="4">
    <source>
        <dbReference type="ARBA" id="ARBA00023033"/>
    </source>
</evidence>
<gene>
    <name evidence="6" type="ORF">ACFOUW_36015</name>
</gene>
<dbReference type="PANTHER" id="PTHR42847:SF4">
    <property type="entry name" value="ALKANESULFONATE MONOOXYGENASE-RELATED"/>
    <property type="match status" value="1"/>
</dbReference>
<dbReference type="InterPro" id="IPR036661">
    <property type="entry name" value="Luciferase-like_sf"/>
</dbReference>
<reference evidence="7" key="1">
    <citation type="journal article" date="2019" name="Int. J. Syst. Evol. Microbiol.">
        <title>The Global Catalogue of Microorganisms (GCM) 10K type strain sequencing project: providing services to taxonomists for standard genome sequencing and annotation.</title>
        <authorList>
            <consortium name="The Broad Institute Genomics Platform"/>
            <consortium name="The Broad Institute Genome Sequencing Center for Infectious Disease"/>
            <person name="Wu L."/>
            <person name="Ma J."/>
        </authorList>
    </citation>
    <scope>NUCLEOTIDE SEQUENCE [LARGE SCALE GENOMIC DNA]</scope>
    <source>
        <strain evidence="7">CGMCC 4.7241</strain>
    </source>
</reference>
<keyword evidence="2" id="KW-0288">FMN</keyword>
<feature type="domain" description="Luciferase-like" evidence="5">
    <location>
        <begin position="11"/>
        <end position="171"/>
    </location>
</feature>